<evidence type="ECO:0000256" key="1">
    <source>
        <dbReference type="SAM" id="MobiDB-lite"/>
    </source>
</evidence>
<proteinExistence type="predicted"/>
<dbReference type="AlphaFoldDB" id="A0AAN8TFA0"/>
<name>A0AAN8TFA0_SOLBU</name>
<dbReference type="Proteomes" id="UP001371456">
    <property type="component" value="Unassembled WGS sequence"/>
</dbReference>
<accession>A0AAN8TFA0</accession>
<sequence>MEATKERKEQMEKKEDPMAKTREIIREAIISDGENYPNTNNIIKKKEGVEELEDVLVFSRTVQKRDSSLV</sequence>
<gene>
    <name evidence="2" type="ORF">RDI58_017316</name>
</gene>
<organism evidence="2 3">
    <name type="scientific">Solanum bulbocastanum</name>
    <name type="common">Wild potato</name>
    <dbReference type="NCBI Taxonomy" id="147425"/>
    <lineage>
        <taxon>Eukaryota</taxon>
        <taxon>Viridiplantae</taxon>
        <taxon>Streptophyta</taxon>
        <taxon>Embryophyta</taxon>
        <taxon>Tracheophyta</taxon>
        <taxon>Spermatophyta</taxon>
        <taxon>Magnoliopsida</taxon>
        <taxon>eudicotyledons</taxon>
        <taxon>Gunneridae</taxon>
        <taxon>Pentapetalae</taxon>
        <taxon>asterids</taxon>
        <taxon>lamiids</taxon>
        <taxon>Solanales</taxon>
        <taxon>Solanaceae</taxon>
        <taxon>Solanoideae</taxon>
        <taxon>Solaneae</taxon>
        <taxon>Solanum</taxon>
    </lineage>
</organism>
<comment type="caution">
    <text evidence="2">The sequence shown here is derived from an EMBL/GenBank/DDBJ whole genome shotgun (WGS) entry which is preliminary data.</text>
</comment>
<keyword evidence="3" id="KW-1185">Reference proteome</keyword>
<evidence type="ECO:0000313" key="2">
    <source>
        <dbReference type="EMBL" id="KAK6783862.1"/>
    </source>
</evidence>
<dbReference type="EMBL" id="JBANQN010000007">
    <property type="protein sequence ID" value="KAK6783862.1"/>
    <property type="molecule type" value="Genomic_DNA"/>
</dbReference>
<evidence type="ECO:0000313" key="3">
    <source>
        <dbReference type="Proteomes" id="UP001371456"/>
    </source>
</evidence>
<reference evidence="2 3" key="1">
    <citation type="submission" date="2024-02" db="EMBL/GenBank/DDBJ databases">
        <title>de novo genome assembly of Solanum bulbocastanum strain 11H21.</title>
        <authorList>
            <person name="Hosaka A.J."/>
        </authorList>
    </citation>
    <scope>NUCLEOTIDE SEQUENCE [LARGE SCALE GENOMIC DNA]</scope>
    <source>
        <tissue evidence="2">Young leaves</tissue>
    </source>
</reference>
<protein>
    <submittedName>
        <fullName evidence="2">Uncharacterized protein</fullName>
    </submittedName>
</protein>
<feature type="region of interest" description="Disordered" evidence="1">
    <location>
        <begin position="1"/>
        <end position="20"/>
    </location>
</feature>